<comment type="caution">
    <text evidence="1">The sequence shown here is derived from an EMBL/GenBank/DDBJ whole genome shotgun (WGS) entry which is preliminary data.</text>
</comment>
<gene>
    <name evidence="1" type="ORF">Cflav_PD4738</name>
</gene>
<dbReference type="Pfam" id="PF15892">
    <property type="entry name" value="BNR_4"/>
    <property type="match status" value="1"/>
</dbReference>
<evidence type="ECO:0000313" key="2">
    <source>
        <dbReference type="Proteomes" id="UP000003688"/>
    </source>
</evidence>
<organism evidence="1 2">
    <name type="scientific">Pedosphaera parvula (strain Ellin514)</name>
    <dbReference type="NCBI Taxonomy" id="320771"/>
    <lineage>
        <taxon>Bacteria</taxon>
        <taxon>Pseudomonadati</taxon>
        <taxon>Verrucomicrobiota</taxon>
        <taxon>Pedosphaerae</taxon>
        <taxon>Pedosphaerales</taxon>
        <taxon>Pedosphaeraceae</taxon>
        <taxon>Pedosphaera</taxon>
    </lineage>
</organism>
<name>B9XEI4_PEDPL</name>
<dbReference type="EMBL" id="ABOX02000008">
    <property type="protein sequence ID" value="EEF61698.1"/>
    <property type="molecule type" value="Genomic_DNA"/>
</dbReference>
<dbReference type="RefSeq" id="WP_007414232.1">
    <property type="nucleotide sequence ID" value="NZ_ABOX02000008.1"/>
</dbReference>
<reference evidence="1 2" key="1">
    <citation type="journal article" date="2011" name="J. Bacteriol.">
        <title>Genome sequence of 'Pedosphaera parvula' Ellin514, an aerobic Verrucomicrobial isolate from pasture soil.</title>
        <authorList>
            <person name="Kant R."/>
            <person name="van Passel M.W."/>
            <person name="Sangwan P."/>
            <person name="Palva A."/>
            <person name="Lucas S."/>
            <person name="Copeland A."/>
            <person name="Lapidus A."/>
            <person name="Glavina Del Rio T."/>
            <person name="Dalin E."/>
            <person name="Tice H."/>
            <person name="Bruce D."/>
            <person name="Goodwin L."/>
            <person name="Pitluck S."/>
            <person name="Chertkov O."/>
            <person name="Larimer F.W."/>
            <person name="Land M.L."/>
            <person name="Hauser L."/>
            <person name="Brettin T.S."/>
            <person name="Detter J.C."/>
            <person name="Han S."/>
            <person name="de Vos W.M."/>
            <person name="Janssen P.H."/>
            <person name="Smidt H."/>
        </authorList>
    </citation>
    <scope>NUCLEOTIDE SEQUENCE [LARGE SCALE GENOMIC DNA]</scope>
    <source>
        <strain evidence="1 2">Ellin514</strain>
    </source>
</reference>
<evidence type="ECO:0000313" key="1">
    <source>
        <dbReference type="EMBL" id="EEF61698.1"/>
    </source>
</evidence>
<keyword evidence="2" id="KW-1185">Reference proteome</keyword>
<dbReference type="SUPFAM" id="SSF50939">
    <property type="entry name" value="Sialidases"/>
    <property type="match status" value="2"/>
</dbReference>
<dbReference type="AlphaFoldDB" id="B9XEI4"/>
<sequence>MPRWEPGRIMAMAGWVILIQVCVSFLSTAAEHPSSSEAVYSKDDGYRGIWYMNQPSKDEYKFKYSGGFATYPQQQIPIAYYCKEVDKTFFCYGGTTAHTGKDKQQLLHMVSYYDHKTGKVPRPTILLNKHTDDAHDNPTLMLDDKGFIWIFSSSHGTARPSYIHRSRKPYSIDAFDRILTTNFSYTQPWWLPGKGFLFLHTRYSEGRNLFWMTSQDGEKWNPGQKLAYIEMGDYQISWREGTRLATALDFHPKPLGLNGRANIYYLETRDTGKSWTTADGKTLELPLTATNNPALIYDSRAEGRLVYLKDIAFDGKGNPVILFLTSKGFESGPKNDLRTWKTARWTGKDWEFNVFTTSHNNYDHGSLYIEADGTWRIIAPTEPGPQPYNPGGEVVMWTSQNQGGSWRKVKQLTEHSPRNHTYVRKPVDAHPDFYAIWADGNARQPSESCLYFTNQKGEHVWRLPAKMTGDFADPEIVW</sequence>
<evidence type="ECO:0008006" key="3">
    <source>
        <dbReference type="Google" id="ProtNLM"/>
    </source>
</evidence>
<protein>
    <recommendedName>
        <fullName evidence="3">BNR repeat-containing family member</fullName>
    </recommendedName>
</protein>
<dbReference type="STRING" id="320771.Cflav_PD4738"/>
<proteinExistence type="predicted"/>
<accession>B9XEI4</accession>
<dbReference type="Proteomes" id="UP000003688">
    <property type="component" value="Unassembled WGS sequence"/>
</dbReference>
<dbReference type="InterPro" id="IPR036278">
    <property type="entry name" value="Sialidase_sf"/>
</dbReference>